<dbReference type="OrthoDB" id="6369905at2759"/>
<accession>A0A6A5WNT8</accession>
<dbReference type="InterPro" id="IPR013087">
    <property type="entry name" value="Znf_C2H2_type"/>
</dbReference>
<evidence type="ECO:0000256" key="2">
    <source>
        <dbReference type="ARBA" id="ARBA00022723"/>
    </source>
</evidence>
<evidence type="ECO:0000256" key="4">
    <source>
        <dbReference type="ARBA" id="ARBA00022833"/>
    </source>
</evidence>
<evidence type="ECO:0000256" key="6">
    <source>
        <dbReference type="ARBA" id="ARBA00023163"/>
    </source>
</evidence>
<evidence type="ECO:0000256" key="7">
    <source>
        <dbReference type="ARBA" id="ARBA00023242"/>
    </source>
</evidence>
<feature type="domain" description="C2H2-type" evidence="9">
    <location>
        <begin position="93"/>
        <end position="123"/>
    </location>
</feature>
<dbReference type="PROSITE" id="PS00028">
    <property type="entry name" value="ZINC_FINGER_C2H2_1"/>
    <property type="match status" value="2"/>
</dbReference>
<proteinExistence type="predicted"/>
<evidence type="ECO:0000313" key="11">
    <source>
        <dbReference type="Proteomes" id="UP000799779"/>
    </source>
</evidence>
<organism evidence="10 11">
    <name type="scientific">Amniculicola lignicola CBS 123094</name>
    <dbReference type="NCBI Taxonomy" id="1392246"/>
    <lineage>
        <taxon>Eukaryota</taxon>
        <taxon>Fungi</taxon>
        <taxon>Dikarya</taxon>
        <taxon>Ascomycota</taxon>
        <taxon>Pezizomycotina</taxon>
        <taxon>Dothideomycetes</taxon>
        <taxon>Pleosporomycetidae</taxon>
        <taxon>Pleosporales</taxon>
        <taxon>Amniculicolaceae</taxon>
        <taxon>Amniculicola</taxon>
    </lineage>
</organism>
<protein>
    <recommendedName>
        <fullName evidence="9">C2H2-type domain-containing protein</fullName>
    </recommendedName>
</protein>
<evidence type="ECO:0000256" key="8">
    <source>
        <dbReference type="PROSITE-ProRule" id="PRU00042"/>
    </source>
</evidence>
<dbReference type="GO" id="GO:0008270">
    <property type="term" value="F:zinc ion binding"/>
    <property type="evidence" value="ECO:0007669"/>
    <property type="project" value="UniProtKB-KW"/>
</dbReference>
<dbReference type="AlphaFoldDB" id="A0A6A5WNT8"/>
<keyword evidence="4" id="KW-0862">Zinc</keyword>
<comment type="subcellular location">
    <subcellularLocation>
        <location evidence="1">Nucleus</location>
    </subcellularLocation>
</comment>
<dbReference type="PANTHER" id="PTHR46179">
    <property type="entry name" value="ZINC FINGER PROTEIN"/>
    <property type="match status" value="1"/>
</dbReference>
<dbReference type="GO" id="GO:0006357">
    <property type="term" value="P:regulation of transcription by RNA polymerase II"/>
    <property type="evidence" value="ECO:0007669"/>
    <property type="project" value="TreeGrafter"/>
</dbReference>
<dbReference type="InterPro" id="IPR051061">
    <property type="entry name" value="Zinc_finger_trans_reg"/>
</dbReference>
<gene>
    <name evidence="10" type="ORF">P154DRAFT_564211</name>
</gene>
<dbReference type="GO" id="GO:0005634">
    <property type="term" value="C:nucleus"/>
    <property type="evidence" value="ECO:0007669"/>
    <property type="project" value="UniProtKB-SubCell"/>
</dbReference>
<keyword evidence="2" id="KW-0479">Metal-binding</keyword>
<evidence type="ECO:0000259" key="9">
    <source>
        <dbReference type="PROSITE" id="PS50157"/>
    </source>
</evidence>
<keyword evidence="3 8" id="KW-0863">Zinc-finger</keyword>
<sequence>MDNQLEPAIRFKSFADKIGLQQHIRSFHNAEKIACRVCGKKSTVSSAWGHLHKHSRPLGEPRYRCKYDGCSAAFRTTYLVNAHILYNHLKIGIECDIDGCGVKFNDESGWRLHLQLNHSGVEIEEHVLALRSASAVKKLLAQREKLKKGLCTVLMSCKNRAIADERGLIPACDKHLRRHYELKARQARHSAFKIKRIGFGSLVQTPDEMAACLSAITVPRCVRRLVILLAVDNTQDSIGVCSGGFMAKGAKHPG</sequence>
<reference evidence="10" key="1">
    <citation type="journal article" date="2020" name="Stud. Mycol.">
        <title>101 Dothideomycetes genomes: a test case for predicting lifestyles and emergence of pathogens.</title>
        <authorList>
            <person name="Haridas S."/>
            <person name="Albert R."/>
            <person name="Binder M."/>
            <person name="Bloem J."/>
            <person name="Labutti K."/>
            <person name="Salamov A."/>
            <person name="Andreopoulos B."/>
            <person name="Baker S."/>
            <person name="Barry K."/>
            <person name="Bills G."/>
            <person name="Bluhm B."/>
            <person name="Cannon C."/>
            <person name="Castanera R."/>
            <person name="Culley D."/>
            <person name="Daum C."/>
            <person name="Ezra D."/>
            <person name="Gonzalez J."/>
            <person name="Henrissat B."/>
            <person name="Kuo A."/>
            <person name="Liang C."/>
            <person name="Lipzen A."/>
            <person name="Lutzoni F."/>
            <person name="Magnuson J."/>
            <person name="Mondo S."/>
            <person name="Nolan M."/>
            <person name="Ohm R."/>
            <person name="Pangilinan J."/>
            <person name="Park H.-J."/>
            <person name="Ramirez L."/>
            <person name="Alfaro M."/>
            <person name="Sun H."/>
            <person name="Tritt A."/>
            <person name="Yoshinaga Y."/>
            <person name="Zwiers L.-H."/>
            <person name="Turgeon B."/>
            <person name="Goodwin S."/>
            <person name="Spatafora J."/>
            <person name="Crous P."/>
            <person name="Grigoriev I."/>
        </authorList>
    </citation>
    <scope>NUCLEOTIDE SEQUENCE</scope>
    <source>
        <strain evidence="10">CBS 123094</strain>
    </source>
</reference>
<dbReference type="PROSITE" id="PS50157">
    <property type="entry name" value="ZINC_FINGER_C2H2_2"/>
    <property type="match status" value="1"/>
</dbReference>
<evidence type="ECO:0000256" key="3">
    <source>
        <dbReference type="ARBA" id="ARBA00022771"/>
    </source>
</evidence>
<keyword evidence="5" id="KW-0805">Transcription regulation</keyword>
<evidence type="ECO:0000256" key="5">
    <source>
        <dbReference type="ARBA" id="ARBA00023015"/>
    </source>
</evidence>
<keyword evidence="11" id="KW-1185">Reference proteome</keyword>
<dbReference type="SMART" id="SM00355">
    <property type="entry name" value="ZnF_C2H2"/>
    <property type="match status" value="3"/>
</dbReference>
<dbReference type="EMBL" id="ML977597">
    <property type="protein sequence ID" value="KAF1999266.1"/>
    <property type="molecule type" value="Genomic_DNA"/>
</dbReference>
<dbReference type="Proteomes" id="UP000799779">
    <property type="component" value="Unassembled WGS sequence"/>
</dbReference>
<dbReference type="Gene3D" id="3.30.160.60">
    <property type="entry name" value="Classic Zinc Finger"/>
    <property type="match status" value="1"/>
</dbReference>
<keyword evidence="7" id="KW-0539">Nucleus</keyword>
<dbReference type="PANTHER" id="PTHR46179:SF13">
    <property type="entry name" value="C2H2-TYPE DOMAIN-CONTAINING PROTEIN"/>
    <property type="match status" value="1"/>
</dbReference>
<evidence type="ECO:0000313" key="10">
    <source>
        <dbReference type="EMBL" id="KAF1999266.1"/>
    </source>
</evidence>
<keyword evidence="6" id="KW-0804">Transcription</keyword>
<name>A0A6A5WNT8_9PLEO</name>
<evidence type="ECO:0000256" key="1">
    <source>
        <dbReference type="ARBA" id="ARBA00004123"/>
    </source>
</evidence>